<name>A0A4P7GH41_9ACTN</name>
<protein>
    <recommendedName>
        <fullName evidence="5">DUF2637 domain-containing protein</fullName>
    </recommendedName>
</protein>
<evidence type="ECO:0000313" key="3">
    <source>
        <dbReference type="EMBL" id="QBR90967.1"/>
    </source>
</evidence>
<dbReference type="EMBL" id="CP038267">
    <property type="protein sequence ID" value="QBR90967.1"/>
    <property type="molecule type" value="Genomic_DNA"/>
</dbReference>
<proteinExistence type="predicted"/>
<evidence type="ECO:0000256" key="1">
    <source>
        <dbReference type="SAM" id="MobiDB-lite"/>
    </source>
</evidence>
<reference evidence="3 4" key="1">
    <citation type="submission" date="2019-03" db="EMBL/GenBank/DDBJ databases">
        <title>Three New Species of Nocardioides, Nocardioides euryhalodurans sp. nov., Nocardioides seonyuensis sp. nov. and Nocardioides eburneoflavus sp. nov., Iolated from Soil.</title>
        <authorList>
            <person name="Roh S.G."/>
            <person name="Lee C."/>
            <person name="Kim M.-K."/>
            <person name="Kim S.B."/>
        </authorList>
    </citation>
    <scope>NUCLEOTIDE SEQUENCE [LARGE SCALE GENOMIC DNA]</scope>
    <source>
        <strain evidence="3 4">MMS17-SY117</strain>
    </source>
</reference>
<dbReference type="KEGG" id="noy:EXE57_00795"/>
<gene>
    <name evidence="3" type="ORF">EXE57_00795</name>
</gene>
<dbReference type="AlphaFoldDB" id="A0A4P7GH41"/>
<feature type="compositionally biased region" description="Basic and acidic residues" evidence="1">
    <location>
        <begin position="170"/>
        <end position="179"/>
    </location>
</feature>
<keyword evidence="4" id="KW-1185">Reference proteome</keyword>
<accession>A0A4P7GH41</accession>
<feature type="transmembrane region" description="Helical" evidence="2">
    <location>
        <begin position="82"/>
        <end position="102"/>
    </location>
</feature>
<evidence type="ECO:0000256" key="2">
    <source>
        <dbReference type="SAM" id="Phobius"/>
    </source>
</evidence>
<evidence type="ECO:0008006" key="5">
    <source>
        <dbReference type="Google" id="ProtNLM"/>
    </source>
</evidence>
<organism evidence="3 4">
    <name type="scientific">Nocardioides euryhalodurans</name>
    <dbReference type="NCBI Taxonomy" id="2518370"/>
    <lineage>
        <taxon>Bacteria</taxon>
        <taxon>Bacillati</taxon>
        <taxon>Actinomycetota</taxon>
        <taxon>Actinomycetes</taxon>
        <taxon>Propionibacteriales</taxon>
        <taxon>Nocardioidaceae</taxon>
        <taxon>Nocardioides</taxon>
    </lineage>
</organism>
<evidence type="ECO:0000313" key="4">
    <source>
        <dbReference type="Proteomes" id="UP000294894"/>
    </source>
</evidence>
<sequence>MHQISLFTPDARRTPTLSLLLVTAMGTLLVVDLAGGLWAATSGINSWGEAWGGRALLAAPLPMIGGQALMTWWSVRGRDRRAVAAAVLLAAACLVSLASGFFDGGLGHADLEPGMTAYQVFLLLVTGVVGLLATARAVQTAVPPARSTATIGGHDPVWFTGGGDTTSRARSSERPLRNP</sequence>
<dbReference type="RefSeq" id="WP_135073100.1">
    <property type="nucleotide sequence ID" value="NZ_CP038267.1"/>
</dbReference>
<dbReference type="Proteomes" id="UP000294894">
    <property type="component" value="Chromosome"/>
</dbReference>
<feature type="transmembrane region" description="Helical" evidence="2">
    <location>
        <begin position="117"/>
        <end position="138"/>
    </location>
</feature>
<dbReference type="OrthoDB" id="5198674at2"/>
<keyword evidence="2" id="KW-0812">Transmembrane</keyword>
<keyword evidence="2" id="KW-0472">Membrane</keyword>
<feature type="transmembrane region" description="Helical" evidence="2">
    <location>
        <begin position="55"/>
        <end position="75"/>
    </location>
</feature>
<feature type="region of interest" description="Disordered" evidence="1">
    <location>
        <begin position="160"/>
        <end position="179"/>
    </location>
</feature>
<keyword evidence="2" id="KW-1133">Transmembrane helix</keyword>